<dbReference type="FunFam" id="2.30.29.30:FF:000231">
    <property type="entry name" value="Oxysterol-binding protein"/>
    <property type="match status" value="1"/>
</dbReference>
<dbReference type="PRINTS" id="PR01415">
    <property type="entry name" value="ANKYRIN"/>
</dbReference>
<feature type="repeat" description="ANK" evidence="8">
    <location>
        <begin position="47"/>
        <end position="79"/>
    </location>
</feature>
<dbReference type="PANTHER" id="PTHR24171">
    <property type="entry name" value="ANKYRIN REPEAT DOMAIN-CONTAINING PROTEIN 39-RELATED"/>
    <property type="match status" value="1"/>
</dbReference>
<gene>
    <name evidence="9" type="primary">OSBPL1A</name>
</gene>
<evidence type="ECO:0000256" key="1">
    <source>
        <dbReference type="ARBA" id="ARBA00004603"/>
    </source>
</evidence>
<feature type="repeat" description="ANK" evidence="8">
    <location>
        <begin position="80"/>
        <end position="112"/>
    </location>
</feature>
<keyword evidence="4 8" id="KW-0040">ANK repeat</keyword>
<keyword evidence="10" id="KW-1185">Reference proteome</keyword>
<dbReference type="SMART" id="SM00248">
    <property type="entry name" value="ANK"/>
    <property type="match status" value="3"/>
</dbReference>
<dbReference type="GO" id="GO:0031436">
    <property type="term" value="C:BRCA1-BARD1 complex"/>
    <property type="evidence" value="ECO:0007669"/>
    <property type="project" value="TreeGrafter"/>
</dbReference>
<sequence>MNSEAEQQLLHHARNGNVEEVRQLLETMERNEVIADINCKGRSKSNLGWTPLHLACYFGHRQVVQDLLKAGAEVNVLNDMGDTPLHRAAFTGRKELVMLLLEYNADATVVNGSGQTAKEVTYDKEIRNMLEAVERTQQRKLEEELLAAAREGRTAELIALLNRPKPPDVNCSDQLGNTPLHCAAYRAHKQCALKLLKSGADPNLKNKNDQKPLDLAQGAEMKHILTGNKVVYKVLKRYEGPLWKSSRFLGWRLFWVVLEHGVLSWYRKQPDAVRNIYRQGCKHLTQAVCTVKSTDSCLFFIKCFDDTIHGFRVPKNSLQQSREKARTCQQKLDREISTFLKMIKECDMAKDMLPSFLQKVEVVSEASRETCVALSDCLNLFTKQEGVGSLELNFLIIGCHILDHPVNHCFQIDQR</sequence>
<dbReference type="Pfam" id="PF00023">
    <property type="entry name" value="Ank"/>
    <property type="match status" value="1"/>
</dbReference>
<dbReference type="GO" id="GO:0085020">
    <property type="term" value="P:protein K6-linked ubiquitination"/>
    <property type="evidence" value="ECO:0007669"/>
    <property type="project" value="TreeGrafter"/>
</dbReference>
<dbReference type="PANTHER" id="PTHR24171:SF8">
    <property type="entry name" value="BRCA1-ASSOCIATED RING DOMAIN PROTEIN 1"/>
    <property type="match status" value="1"/>
</dbReference>
<dbReference type="PROSITE" id="PS50088">
    <property type="entry name" value="ANK_REPEAT"/>
    <property type="match status" value="3"/>
</dbReference>
<proteinExistence type="predicted"/>
<comment type="subcellular location">
    <subcellularLocation>
        <location evidence="1">Late endosome</location>
    </subcellularLocation>
</comment>
<evidence type="ECO:0000256" key="4">
    <source>
        <dbReference type="ARBA" id="ARBA00023043"/>
    </source>
</evidence>
<feature type="repeat" description="ANK" evidence="8">
    <location>
        <begin position="175"/>
        <end position="207"/>
    </location>
</feature>
<dbReference type="InterPro" id="IPR011993">
    <property type="entry name" value="PH-like_dom_sf"/>
</dbReference>
<dbReference type="Proteomes" id="UP000291022">
    <property type="component" value="Unassembled WGS sequence"/>
</dbReference>
<dbReference type="FunFam" id="1.25.40.20:FF:000098">
    <property type="entry name" value="Oxysterol-binding protein"/>
    <property type="match status" value="1"/>
</dbReference>
<dbReference type="PROSITE" id="PS50297">
    <property type="entry name" value="ANK_REP_REGION"/>
    <property type="match status" value="3"/>
</dbReference>
<dbReference type="GO" id="GO:0004842">
    <property type="term" value="F:ubiquitin-protein transferase activity"/>
    <property type="evidence" value="ECO:0007669"/>
    <property type="project" value="TreeGrafter"/>
</dbReference>
<dbReference type="GO" id="GO:0070531">
    <property type="term" value="C:BRCA1-A complex"/>
    <property type="evidence" value="ECO:0007669"/>
    <property type="project" value="TreeGrafter"/>
</dbReference>
<keyword evidence="5" id="KW-0175">Coiled coil</keyword>
<organism evidence="9 10">
    <name type="scientific">Ursus americanus</name>
    <name type="common">American black bear</name>
    <name type="synonym">Euarctos americanus</name>
    <dbReference type="NCBI Taxonomy" id="9643"/>
    <lineage>
        <taxon>Eukaryota</taxon>
        <taxon>Metazoa</taxon>
        <taxon>Chordata</taxon>
        <taxon>Craniata</taxon>
        <taxon>Vertebrata</taxon>
        <taxon>Euteleostomi</taxon>
        <taxon>Mammalia</taxon>
        <taxon>Eutheria</taxon>
        <taxon>Laurasiatheria</taxon>
        <taxon>Carnivora</taxon>
        <taxon>Caniformia</taxon>
        <taxon>Ursidae</taxon>
        <taxon>Ursus</taxon>
    </lineage>
</organism>
<evidence type="ECO:0000256" key="8">
    <source>
        <dbReference type="PROSITE-ProRule" id="PRU00023"/>
    </source>
</evidence>
<dbReference type="SUPFAM" id="SSF50729">
    <property type="entry name" value="PH domain-like"/>
    <property type="match status" value="1"/>
</dbReference>
<dbReference type="GO" id="GO:0005770">
    <property type="term" value="C:late endosome"/>
    <property type="evidence" value="ECO:0007669"/>
    <property type="project" value="UniProtKB-SubCell"/>
</dbReference>
<name>A0A452R5X8_URSAM</name>
<dbReference type="GeneTree" id="ENSGT00940000155295"/>
<reference evidence="10" key="1">
    <citation type="submission" date="2016-06" db="EMBL/GenBank/DDBJ databases">
        <title>De novo assembly and RNA-Seq shows season-dependent expression and editing in black bear kidneys.</title>
        <authorList>
            <person name="Korstanje R."/>
            <person name="Srivastava A."/>
            <person name="Sarsani V.K."/>
            <person name="Sheehan S.M."/>
            <person name="Seger R.L."/>
            <person name="Barter M.E."/>
            <person name="Lindqvist C."/>
            <person name="Brody L.C."/>
            <person name="Mullikin J.C."/>
        </authorList>
    </citation>
    <scope>NUCLEOTIDE SEQUENCE [LARGE SCALE GENOMIC DNA]</scope>
</reference>
<reference evidence="9" key="2">
    <citation type="submission" date="2025-08" db="UniProtKB">
        <authorList>
            <consortium name="Ensembl"/>
        </authorList>
    </citation>
    <scope>IDENTIFICATION</scope>
</reference>
<evidence type="ECO:0000313" key="10">
    <source>
        <dbReference type="Proteomes" id="UP000291022"/>
    </source>
</evidence>
<dbReference type="Gene3D" id="2.30.29.30">
    <property type="entry name" value="Pleckstrin-homology domain (PH domain)/Phosphotyrosine-binding domain (PTB)"/>
    <property type="match status" value="1"/>
</dbReference>
<dbReference type="SUPFAM" id="SSF48403">
    <property type="entry name" value="Ankyrin repeat"/>
    <property type="match status" value="1"/>
</dbReference>
<evidence type="ECO:0000256" key="2">
    <source>
        <dbReference type="ARBA" id="ARBA00022737"/>
    </source>
</evidence>
<keyword evidence="3" id="KW-0967">Endosome</keyword>
<keyword evidence="2" id="KW-0677">Repeat</keyword>
<evidence type="ECO:0000256" key="6">
    <source>
        <dbReference type="ARBA" id="ARBA00055419"/>
    </source>
</evidence>
<reference evidence="9" key="3">
    <citation type="submission" date="2025-09" db="UniProtKB">
        <authorList>
            <consortium name="Ensembl"/>
        </authorList>
    </citation>
    <scope>IDENTIFICATION</scope>
</reference>
<evidence type="ECO:0000256" key="3">
    <source>
        <dbReference type="ARBA" id="ARBA00022753"/>
    </source>
</evidence>
<evidence type="ECO:0000256" key="7">
    <source>
        <dbReference type="ARBA" id="ARBA00074471"/>
    </source>
</evidence>
<protein>
    <recommendedName>
        <fullName evidence="7">Oxysterol-binding protein-related protein 1</fullName>
    </recommendedName>
</protein>
<dbReference type="Pfam" id="PF13857">
    <property type="entry name" value="Ank_5"/>
    <property type="match status" value="1"/>
</dbReference>
<dbReference type="InterPro" id="IPR036770">
    <property type="entry name" value="Ankyrin_rpt-contain_sf"/>
</dbReference>
<dbReference type="AlphaFoldDB" id="A0A452R5X8"/>
<dbReference type="Ensembl" id="ENSUAMT00000015425.1">
    <property type="protein sequence ID" value="ENSUAMP00000013754.1"/>
    <property type="gene ID" value="ENSUAMG00000010895.1"/>
</dbReference>
<accession>A0A452R5X8</accession>
<evidence type="ECO:0000313" key="9">
    <source>
        <dbReference type="Ensembl" id="ENSUAMP00000013754.1"/>
    </source>
</evidence>
<dbReference type="FunFam" id="1.25.40.20:FF:000094">
    <property type="entry name" value="Oxysterol-binding protein"/>
    <property type="match status" value="1"/>
</dbReference>
<dbReference type="Gene3D" id="1.25.40.20">
    <property type="entry name" value="Ankyrin repeat-containing domain"/>
    <property type="match status" value="2"/>
</dbReference>
<evidence type="ECO:0000256" key="5">
    <source>
        <dbReference type="ARBA" id="ARBA00023054"/>
    </source>
</evidence>
<dbReference type="Pfam" id="PF12796">
    <property type="entry name" value="Ank_2"/>
    <property type="match status" value="1"/>
</dbReference>
<comment type="function">
    <text evidence="6">Binds phospholipids; exhibits strong binding to phosphatidic acid and weak binding to phosphatidylinositol 3-phosphate. Stabilizes GTP-bound RAB7A on late endosomes/lysosomes and alters functional properties of late endocytic compartments via its interaction with RAB7A. Binds 25-hydroxycholesterol and cholesterol.</text>
</comment>
<dbReference type="InterPro" id="IPR002110">
    <property type="entry name" value="Ankyrin_rpt"/>
</dbReference>